<proteinExistence type="predicted"/>
<dbReference type="Gene3D" id="1.10.260.40">
    <property type="entry name" value="lambda repressor-like DNA-binding domains"/>
    <property type="match status" value="1"/>
</dbReference>
<dbReference type="InterPro" id="IPR010982">
    <property type="entry name" value="Lambda_DNA-bd_dom_sf"/>
</dbReference>
<reference evidence="2" key="1">
    <citation type="submission" date="2019-11" db="EMBL/GenBank/DDBJ databases">
        <authorList>
            <person name="Feng L."/>
        </authorList>
    </citation>
    <scope>NUCLEOTIDE SEQUENCE</scope>
    <source>
        <strain evidence="2">BlongumLFYP82</strain>
    </source>
</reference>
<evidence type="ECO:0000313" key="2">
    <source>
        <dbReference type="EMBL" id="VYS79355.1"/>
    </source>
</evidence>
<dbReference type="InterPro" id="IPR001387">
    <property type="entry name" value="Cro/C1-type_HTH"/>
</dbReference>
<dbReference type="AlphaFoldDB" id="A0A6N2RHR9"/>
<dbReference type="SMART" id="SM00530">
    <property type="entry name" value="HTH_XRE"/>
    <property type="match status" value="1"/>
</dbReference>
<name>A0A6N2RHR9_BIFLN</name>
<accession>A0A6N2RHR9</accession>
<dbReference type="Pfam" id="PF01381">
    <property type="entry name" value="HTH_3"/>
    <property type="match status" value="1"/>
</dbReference>
<dbReference type="PROSITE" id="PS50943">
    <property type="entry name" value="HTH_CROC1"/>
    <property type="match status" value="1"/>
</dbReference>
<dbReference type="GO" id="GO:0003677">
    <property type="term" value="F:DNA binding"/>
    <property type="evidence" value="ECO:0007669"/>
    <property type="project" value="InterPro"/>
</dbReference>
<gene>
    <name evidence="2" type="ORF">BLLFYP82_00622</name>
</gene>
<dbReference type="CDD" id="cd00093">
    <property type="entry name" value="HTH_XRE"/>
    <property type="match status" value="1"/>
</dbReference>
<dbReference type="EMBL" id="CACRSV010000007">
    <property type="protein sequence ID" value="VYS79355.1"/>
    <property type="molecule type" value="Genomic_DNA"/>
</dbReference>
<dbReference type="SUPFAM" id="SSF47413">
    <property type="entry name" value="lambda repressor-like DNA-binding domains"/>
    <property type="match status" value="1"/>
</dbReference>
<feature type="domain" description="HTH cro/C1-type" evidence="1">
    <location>
        <begin position="20"/>
        <end position="74"/>
    </location>
</feature>
<evidence type="ECO:0000259" key="1">
    <source>
        <dbReference type="PROSITE" id="PS50943"/>
    </source>
</evidence>
<sequence>MYDVSVTKQTRPEITTGELIKRLLAFNGLTQQDMADAIGCSRSSVSQKCAGHVILTADEIAKTADLLNVSADVLLGRKPLEVK</sequence>
<organism evidence="2">
    <name type="scientific">Bifidobacterium longum</name>
    <dbReference type="NCBI Taxonomy" id="216816"/>
    <lineage>
        <taxon>Bacteria</taxon>
        <taxon>Bacillati</taxon>
        <taxon>Actinomycetota</taxon>
        <taxon>Actinomycetes</taxon>
        <taxon>Bifidobacteriales</taxon>
        <taxon>Bifidobacteriaceae</taxon>
        <taxon>Bifidobacterium</taxon>
    </lineage>
</organism>
<protein>
    <submittedName>
        <fullName evidence="2">Helix-turn-helix</fullName>
    </submittedName>
</protein>